<name>A0AA89QCT6_STRCU</name>
<gene>
    <name evidence="2" type="ORF">HNR72_007268</name>
</gene>
<dbReference type="Proteomes" id="UP000579531">
    <property type="component" value="Unassembled WGS sequence"/>
</dbReference>
<dbReference type="RefSeq" id="WP_184853685.1">
    <property type="nucleotide sequence ID" value="NZ_BAABFE010000005.1"/>
</dbReference>
<evidence type="ECO:0000256" key="1">
    <source>
        <dbReference type="SAM" id="MobiDB-lite"/>
    </source>
</evidence>
<keyword evidence="3" id="KW-1185">Reference proteome</keyword>
<evidence type="ECO:0000313" key="2">
    <source>
        <dbReference type="EMBL" id="MBB5816240.1"/>
    </source>
</evidence>
<dbReference type="EMBL" id="JACHLX010000001">
    <property type="protein sequence ID" value="MBB5816240.1"/>
    <property type="molecule type" value="Genomic_DNA"/>
</dbReference>
<protein>
    <submittedName>
        <fullName evidence="2">Uncharacterized protein</fullName>
    </submittedName>
</protein>
<sequence>MPRSRWTERLRHLGLAVLYFAVVTPAGLCVRAVRDPLRRSWDAHRPTYLQPPVRTHRRTVSSSGRTRRPGVRIRRAHSPR</sequence>
<organism evidence="2 3">
    <name type="scientific">Streptomyces collinus</name>
    <dbReference type="NCBI Taxonomy" id="42684"/>
    <lineage>
        <taxon>Bacteria</taxon>
        <taxon>Bacillati</taxon>
        <taxon>Actinomycetota</taxon>
        <taxon>Actinomycetes</taxon>
        <taxon>Kitasatosporales</taxon>
        <taxon>Streptomycetaceae</taxon>
        <taxon>Streptomyces</taxon>
    </lineage>
</organism>
<evidence type="ECO:0000313" key="3">
    <source>
        <dbReference type="Proteomes" id="UP000579531"/>
    </source>
</evidence>
<proteinExistence type="predicted"/>
<feature type="region of interest" description="Disordered" evidence="1">
    <location>
        <begin position="55"/>
        <end position="80"/>
    </location>
</feature>
<dbReference type="GeneID" id="93843686"/>
<reference evidence="2 3" key="1">
    <citation type="submission" date="2020-08" db="EMBL/GenBank/DDBJ databases">
        <title>Sequencing the genomes of 1000 actinobacteria strains.</title>
        <authorList>
            <person name="Klenk H.-P."/>
        </authorList>
    </citation>
    <scope>NUCLEOTIDE SEQUENCE [LARGE SCALE GENOMIC DNA]</scope>
    <source>
        <strain evidence="2 3">DSM 40129</strain>
    </source>
</reference>
<accession>A0AA89QCT6</accession>
<comment type="caution">
    <text evidence="2">The sequence shown here is derived from an EMBL/GenBank/DDBJ whole genome shotgun (WGS) entry which is preliminary data.</text>
</comment>
<dbReference type="AlphaFoldDB" id="A0AA89QCT6"/>